<organism evidence="2 3">
    <name type="scientific">Pristionchus mayeri</name>
    <dbReference type="NCBI Taxonomy" id="1317129"/>
    <lineage>
        <taxon>Eukaryota</taxon>
        <taxon>Metazoa</taxon>
        <taxon>Ecdysozoa</taxon>
        <taxon>Nematoda</taxon>
        <taxon>Chromadorea</taxon>
        <taxon>Rhabditida</taxon>
        <taxon>Rhabditina</taxon>
        <taxon>Diplogasteromorpha</taxon>
        <taxon>Diplogasteroidea</taxon>
        <taxon>Neodiplogasteridae</taxon>
        <taxon>Pristionchus</taxon>
    </lineage>
</organism>
<protein>
    <submittedName>
        <fullName evidence="2">Uncharacterized protein</fullName>
    </submittedName>
</protein>
<proteinExistence type="predicted"/>
<evidence type="ECO:0000256" key="1">
    <source>
        <dbReference type="SAM" id="MobiDB-lite"/>
    </source>
</evidence>
<dbReference type="AlphaFoldDB" id="A0AAN5CQN6"/>
<sequence length="79" mass="8919">CRQKVGDFYTTVYETPIQYDINDAAAEQIMENIDFGEPLGGSGYPGQQPFKHAEESSHERTERDDGHARLTGCVNEQLR</sequence>
<feature type="compositionally biased region" description="Basic and acidic residues" evidence="1">
    <location>
        <begin position="51"/>
        <end position="68"/>
    </location>
</feature>
<evidence type="ECO:0000313" key="2">
    <source>
        <dbReference type="EMBL" id="GMR48815.1"/>
    </source>
</evidence>
<accession>A0AAN5CQN6</accession>
<dbReference type="EMBL" id="BTRK01000004">
    <property type="protein sequence ID" value="GMR48815.1"/>
    <property type="molecule type" value="Genomic_DNA"/>
</dbReference>
<dbReference type="Proteomes" id="UP001328107">
    <property type="component" value="Unassembled WGS sequence"/>
</dbReference>
<gene>
    <name evidence="2" type="ORF">PMAYCL1PPCAC_19010</name>
</gene>
<comment type="caution">
    <text evidence="2">The sequence shown here is derived from an EMBL/GenBank/DDBJ whole genome shotgun (WGS) entry which is preliminary data.</text>
</comment>
<name>A0AAN5CQN6_9BILA</name>
<feature type="region of interest" description="Disordered" evidence="1">
    <location>
        <begin position="37"/>
        <end position="79"/>
    </location>
</feature>
<feature type="non-terminal residue" evidence="2">
    <location>
        <position position="1"/>
    </location>
</feature>
<reference evidence="3" key="1">
    <citation type="submission" date="2022-10" db="EMBL/GenBank/DDBJ databases">
        <title>Genome assembly of Pristionchus species.</title>
        <authorList>
            <person name="Yoshida K."/>
            <person name="Sommer R.J."/>
        </authorList>
    </citation>
    <scope>NUCLEOTIDE SEQUENCE [LARGE SCALE GENOMIC DNA]</scope>
    <source>
        <strain evidence="3">RS5460</strain>
    </source>
</reference>
<evidence type="ECO:0000313" key="3">
    <source>
        <dbReference type="Proteomes" id="UP001328107"/>
    </source>
</evidence>
<feature type="non-terminal residue" evidence="2">
    <location>
        <position position="79"/>
    </location>
</feature>
<keyword evidence="3" id="KW-1185">Reference proteome</keyword>